<keyword evidence="1" id="KW-0229">DNA integration</keyword>
<dbReference type="InterPro" id="IPR002104">
    <property type="entry name" value="Integrase_catalytic"/>
</dbReference>
<keyword evidence="2" id="KW-0238">DNA-binding</keyword>
<dbReference type="InterPro" id="IPR050090">
    <property type="entry name" value="Tyrosine_recombinase_XerCD"/>
</dbReference>
<comment type="caution">
    <text evidence="5">The sequence shown here is derived from an EMBL/GenBank/DDBJ whole genome shotgun (WGS) entry which is preliminary data.</text>
</comment>
<dbReference type="PANTHER" id="PTHR30349">
    <property type="entry name" value="PHAGE INTEGRASE-RELATED"/>
    <property type="match status" value="1"/>
</dbReference>
<dbReference type="Gene3D" id="1.10.443.10">
    <property type="entry name" value="Intergrase catalytic core"/>
    <property type="match status" value="1"/>
</dbReference>
<dbReference type="InterPro" id="IPR010998">
    <property type="entry name" value="Integrase_recombinase_N"/>
</dbReference>
<evidence type="ECO:0000259" key="4">
    <source>
        <dbReference type="PROSITE" id="PS51898"/>
    </source>
</evidence>
<evidence type="ECO:0000313" key="6">
    <source>
        <dbReference type="Proteomes" id="UP000321192"/>
    </source>
</evidence>
<proteinExistence type="predicted"/>
<dbReference type="GO" id="GO:0015074">
    <property type="term" value="P:DNA integration"/>
    <property type="evidence" value="ECO:0007669"/>
    <property type="project" value="UniProtKB-KW"/>
</dbReference>
<dbReference type="InterPro" id="IPR013762">
    <property type="entry name" value="Integrase-like_cat_sf"/>
</dbReference>
<dbReference type="AlphaFoldDB" id="A0A5C7SMJ9"/>
<dbReference type="Proteomes" id="UP000321192">
    <property type="component" value="Unassembled WGS sequence"/>
</dbReference>
<feature type="domain" description="Tyr recombinase" evidence="4">
    <location>
        <begin position="228"/>
        <end position="410"/>
    </location>
</feature>
<reference evidence="5 6" key="1">
    <citation type="submission" date="2018-09" db="EMBL/GenBank/DDBJ databases">
        <title>Metagenome Assembled Genomes from an Advanced Water Purification Facility.</title>
        <authorList>
            <person name="Stamps B.W."/>
            <person name="Spear J.R."/>
        </authorList>
    </citation>
    <scope>NUCLEOTIDE SEQUENCE [LARGE SCALE GENOMIC DNA]</scope>
    <source>
        <strain evidence="5">Bin_27_1</strain>
    </source>
</reference>
<dbReference type="PROSITE" id="PS51898">
    <property type="entry name" value="TYR_RECOMBINASE"/>
    <property type="match status" value="1"/>
</dbReference>
<sequence>MRPTLSSRSESSVRTRGCTQLERHVPAYREYLLGRGNAAGYVRSCEAAVMHLSMWMHQTNLGLADVDETLVVEFLKGHLPQCNCETRARHPACVRAALAHLLVVLREAGAIRPKPQDETAVGEELRRYGQYMTQVRGLAPKTREGALRLVGALLRKHFGDGDIQFEVLTAEHVRHFFASQAKNYSTPSSLGAVVASLRGYFRWRASLGERTHALVGALAYPANWQLASLPKSLEPAEVEQLEAALGQSGPSMLRADAIVRCALDLGLRSSEIAHLNLDDIDWEAGTITLRRTKGRREDVMPLPEATGRAIALYLRDERPKTQHRMVFARHMTPRERPIGPDLVRKTIRQAYARAGLAHTRSHLLRHTMASRLLASGSSLKEVADVLRHRSLNTTLIYAKLDGSRLVEVALPWPGTSAAATTGRLS</sequence>
<protein>
    <submittedName>
        <fullName evidence="5">Integrase</fullName>
    </submittedName>
</protein>
<gene>
    <name evidence="5" type="ORF">E6Q80_10935</name>
</gene>
<evidence type="ECO:0000256" key="2">
    <source>
        <dbReference type="ARBA" id="ARBA00023125"/>
    </source>
</evidence>
<dbReference type="Gene3D" id="1.10.150.130">
    <property type="match status" value="1"/>
</dbReference>
<evidence type="ECO:0000313" key="5">
    <source>
        <dbReference type="EMBL" id="TXH84719.1"/>
    </source>
</evidence>
<dbReference type="SUPFAM" id="SSF56349">
    <property type="entry name" value="DNA breaking-rejoining enzymes"/>
    <property type="match status" value="1"/>
</dbReference>
<dbReference type="InterPro" id="IPR011010">
    <property type="entry name" value="DNA_brk_join_enz"/>
</dbReference>
<evidence type="ECO:0000256" key="1">
    <source>
        <dbReference type="ARBA" id="ARBA00022908"/>
    </source>
</evidence>
<evidence type="ECO:0000256" key="3">
    <source>
        <dbReference type="ARBA" id="ARBA00023172"/>
    </source>
</evidence>
<dbReference type="EMBL" id="SSFD01000170">
    <property type="protein sequence ID" value="TXH84719.1"/>
    <property type="molecule type" value="Genomic_DNA"/>
</dbReference>
<dbReference type="Pfam" id="PF00589">
    <property type="entry name" value="Phage_integrase"/>
    <property type="match status" value="1"/>
</dbReference>
<dbReference type="GO" id="GO:0003677">
    <property type="term" value="F:DNA binding"/>
    <property type="evidence" value="ECO:0007669"/>
    <property type="project" value="UniProtKB-KW"/>
</dbReference>
<dbReference type="PANTHER" id="PTHR30349:SF90">
    <property type="entry name" value="TYROSINE RECOMBINASE XERD"/>
    <property type="match status" value="1"/>
</dbReference>
<dbReference type="CDD" id="cd01188">
    <property type="entry name" value="INT_RitA_C_like"/>
    <property type="match status" value="1"/>
</dbReference>
<name>A0A5C7SMJ9_THASP</name>
<organism evidence="5 6">
    <name type="scientific">Thauera aminoaromatica</name>
    <dbReference type="NCBI Taxonomy" id="164330"/>
    <lineage>
        <taxon>Bacteria</taxon>
        <taxon>Pseudomonadati</taxon>
        <taxon>Pseudomonadota</taxon>
        <taxon>Betaproteobacteria</taxon>
        <taxon>Rhodocyclales</taxon>
        <taxon>Zoogloeaceae</taxon>
        <taxon>Thauera</taxon>
    </lineage>
</organism>
<dbReference type="GO" id="GO:0006310">
    <property type="term" value="P:DNA recombination"/>
    <property type="evidence" value="ECO:0007669"/>
    <property type="project" value="UniProtKB-KW"/>
</dbReference>
<dbReference type="RefSeq" id="WP_276658697.1">
    <property type="nucleotide sequence ID" value="NZ_JAYRXT010000624.1"/>
</dbReference>
<accession>A0A5C7SMJ9</accession>
<keyword evidence="3" id="KW-0233">DNA recombination</keyword>